<dbReference type="Proteomes" id="UP000199163">
    <property type="component" value="Unassembled WGS sequence"/>
</dbReference>
<reference evidence="4 5" key="1">
    <citation type="submission" date="2016-10" db="EMBL/GenBank/DDBJ databases">
        <authorList>
            <person name="de Groot N.N."/>
        </authorList>
    </citation>
    <scope>NUCLEOTIDE SEQUENCE [LARGE SCALE GENOMIC DNA]</scope>
    <source>
        <strain evidence="4 5">DSM 21632</strain>
    </source>
</reference>
<feature type="domain" description="Thioredoxin" evidence="3">
    <location>
        <begin position="63"/>
        <end position="200"/>
    </location>
</feature>
<evidence type="ECO:0000313" key="4">
    <source>
        <dbReference type="EMBL" id="SDH86386.1"/>
    </source>
</evidence>
<dbReference type="Gene3D" id="3.40.30.10">
    <property type="entry name" value="Glutaredoxin"/>
    <property type="match status" value="1"/>
</dbReference>
<sequence>MRTAIIGVILIAMLGWAFYEALVTEEQEGGATSETTEEGTGPSANEFDIQQEDTEADSQGDWLKTGEKAPDFTLQTLDGKEVSLSDYRGERVLINFWATWCPPCRAEMPDMQKLYEEHDVNILAVNLTETEPGVQSVETFAEDFELTFPLLLDEEIAVANAYGVQPIPSSFFIDREGIVRQISLGAMTYDYMVNEWNAMD</sequence>
<name>A0A1G8FWN5_9BACI</name>
<evidence type="ECO:0000256" key="2">
    <source>
        <dbReference type="SAM" id="MobiDB-lite"/>
    </source>
</evidence>
<dbReference type="PROSITE" id="PS00194">
    <property type="entry name" value="THIOREDOXIN_1"/>
    <property type="match status" value="1"/>
</dbReference>
<dbReference type="RefSeq" id="WP_091273950.1">
    <property type="nucleotide sequence ID" value="NZ_FNDK01000013.1"/>
</dbReference>
<feature type="compositionally biased region" description="Acidic residues" evidence="2">
    <location>
        <begin position="49"/>
        <end position="58"/>
    </location>
</feature>
<evidence type="ECO:0000259" key="3">
    <source>
        <dbReference type="PROSITE" id="PS51352"/>
    </source>
</evidence>
<dbReference type="PANTHER" id="PTHR42852:SF13">
    <property type="entry name" value="PROTEIN DIPZ"/>
    <property type="match status" value="1"/>
</dbReference>
<dbReference type="SUPFAM" id="SSF52833">
    <property type="entry name" value="Thioredoxin-like"/>
    <property type="match status" value="1"/>
</dbReference>
<accession>A0A1G8FWN5</accession>
<dbReference type="PROSITE" id="PS51352">
    <property type="entry name" value="THIOREDOXIN_2"/>
    <property type="match status" value="1"/>
</dbReference>
<dbReference type="GO" id="GO:0016209">
    <property type="term" value="F:antioxidant activity"/>
    <property type="evidence" value="ECO:0007669"/>
    <property type="project" value="InterPro"/>
</dbReference>
<dbReference type="InterPro" id="IPR013766">
    <property type="entry name" value="Thioredoxin_domain"/>
</dbReference>
<dbReference type="PANTHER" id="PTHR42852">
    <property type="entry name" value="THIOL:DISULFIDE INTERCHANGE PROTEIN DSBE"/>
    <property type="match status" value="1"/>
</dbReference>
<feature type="region of interest" description="Disordered" evidence="2">
    <location>
        <begin position="28"/>
        <end position="59"/>
    </location>
</feature>
<dbReference type="AlphaFoldDB" id="A0A1G8FWN5"/>
<dbReference type="EMBL" id="FNDK01000013">
    <property type="protein sequence ID" value="SDH86386.1"/>
    <property type="molecule type" value="Genomic_DNA"/>
</dbReference>
<dbReference type="CDD" id="cd02966">
    <property type="entry name" value="TlpA_like_family"/>
    <property type="match status" value="1"/>
</dbReference>
<dbReference type="InterPro" id="IPR050553">
    <property type="entry name" value="Thioredoxin_ResA/DsbE_sf"/>
</dbReference>
<dbReference type="InterPro" id="IPR017937">
    <property type="entry name" value="Thioredoxin_CS"/>
</dbReference>
<evidence type="ECO:0000256" key="1">
    <source>
        <dbReference type="ARBA" id="ARBA00023157"/>
    </source>
</evidence>
<gene>
    <name evidence="4" type="ORF">SAMN05192534_11351</name>
</gene>
<dbReference type="InterPro" id="IPR036249">
    <property type="entry name" value="Thioredoxin-like_sf"/>
</dbReference>
<protein>
    <submittedName>
        <fullName evidence="4">Peroxiredoxin</fullName>
    </submittedName>
</protein>
<dbReference type="InterPro" id="IPR000866">
    <property type="entry name" value="AhpC/TSA"/>
</dbReference>
<feature type="compositionally biased region" description="Low complexity" evidence="2">
    <location>
        <begin position="29"/>
        <end position="41"/>
    </location>
</feature>
<dbReference type="STRING" id="568899.SAMN05192534_11351"/>
<proteinExistence type="predicted"/>
<keyword evidence="1" id="KW-1015">Disulfide bond</keyword>
<dbReference type="Pfam" id="PF00578">
    <property type="entry name" value="AhpC-TSA"/>
    <property type="match status" value="1"/>
</dbReference>
<dbReference type="OrthoDB" id="25753at2"/>
<organism evidence="4 5">
    <name type="scientific">Alteribacillus persepolensis</name>
    <dbReference type="NCBI Taxonomy" id="568899"/>
    <lineage>
        <taxon>Bacteria</taxon>
        <taxon>Bacillati</taxon>
        <taxon>Bacillota</taxon>
        <taxon>Bacilli</taxon>
        <taxon>Bacillales</taxon>
        <taxon>Bacillaceae</taxon>
        <taxon>Alteribacillus</taxon>
    </lineage>
</organism>
<dbReference type="GO" id="GO:0016491">
    <property type="term" value="F:oxidoreductase activity"/>
    <property type="evidence" value="ECO:0007669"/>
    <property type="project" value="InterPro"/>
</dbReference>
<keyword evidence="5" id="KW-1185">Reference proteome</keyword>
<evidence type="ECO:0000313" key="5">
    <source>
        <dbReference type="Proteomes" id="UP000199163"/>
    </source>
</evidence>